<keyword evidence="7" id="KW-1185">Reference proteome</keyword>
<dbReference type="InterPro" id="IPR027417">
    <property type="entry name" value="P-loop_NTPase"/>
</dbReference>
<dbReference type="GO" id="GO:0005634">
    <property type="term" value="C:nucleus"/>
    <property type="evidence" value="ECO:0007669"/>
    <property type="project" value="TreeGrafter"/>
</dbReference>
<dbReference type="InterPro" id="IPR006762">
    <property type="entry name" value="Gtr1_RagA"/>
</dbReference>
<dbReference type="GO" id="GO:0000329">
    <property type="term" value="C:fungal-type vacuole membrane"/>
    <property type="evidence" value="ECO:0007669"/>
    <property type="project" value="TreeGrafter"/>
</dbReference>
<protein>
    <recommendedName>
        <fullName evidence="4">GTP-binding protein</fullName>
    </recommendedName>
</protein>
<dbReference type="GO" id="GO:1990131">
    <property type="term" value="C:Gtr1-Gtr2 GTPase complex"/>
    <property type="evidence" value="ECO:0007669"/>
    <property type="project" value="UniProtKB-UniRule"/>
</dbReference>
<comment type="subunit">
    <text evidence="4">Component of the GSE complex.</text>
</comment>
<dbReference type="GO" id="GO:0010507">
    <property type="term" value="P:negative regulation of autophagy"/>
    <property type="evidence" value="ECO:0007669"/>
    <property type="project" value="TreeGrafter"/>
</dbReference>
<dbReference type="Gene3D" id="3.40.50.300">
    <property type="entry name" value="P-loop containing nucleotide triphosphate hydrolases"/>
    <property type="match status" value="1"/>
</dbReference>
<evidence type="ECO:0000313" key="7">
    <source>
        <dbReference type="Proteomes" id="UP000613177"/>
    </source>
</evidence>
<accession>A0A8H7SQK2</accession>
<keyword evidence="5" id="KW-0175">Coiled coil</keyword>
<dbReference type="PANTHER" id="PTHR11259:SF2">
    <property type="entry name" value="GH16429P"/>
    <property type="match status" value="1"/>
</dbReference>
<dbReference type="GO" id="GO:0003924">
    <property type="term" value="F:GTPase activity"/>
    <property type="evidence" value="ECO:0007669"/>
    <property type="project" value="UniProtKB-UniRule"/>
</dbReference>
<evidence type="ECO:0000256" key="1">
    <source>
        <dbReference type="ARBA" id="ARBA00007756"/>
    </source>
</evidence>
<comment type="similarity">
    <text evidence="1 4">Belongs to the GTR/RAG GTP-binding protein family.</text>
</comment>
<gene>
    <name evidence="6" type="ORF">INT48_007742</name>
</gene>
<dbReference type="EMBL" id="JAEPRE010000083">
    <property type="protein sequence ID" value="KAG2233306.1"/>
    <property type="molecule type" value="Genomic_DNA"/>
</dbReference>
<feature type="coiled-coil region" evidence="5">
    <location>
        <begin position="123"/>
        <end position="185"/>
    </location>
</feature>
<evidence type="ECO:0000313" key="6">
    <source>
        <dbReference type="EMBL" id="KAG2233306.1"/>
    </source>
</evidence>
<comment type="function">
    <text evidence="4">GTPase involved in activation of the TORC1 signaling pathway, which promotes growth and represses autophagy in nutrient-rich conditions.</text>
</comment>
<evidence type="ECO:0000256" key="4">
    <source>
        <dbReference type="RuleBase" id="RU367014"/>
    </source>
</evidence>
<keyword evidence="3 4" id="KW-0342">GTP-binding</keyword>
<dbReference type="SUPFAM" id="SSF52540">
    <property type="entry name" value="P-loop containing nucleoside triphosphate hydrolases"/>
    <property type="match status" value="1"/>
</dbReference>
<comment type="caution">
    <text evidence="6">The sequence shown here is derived from an EMBL/GenBank/DDBJ whole genome shotgun (WGS) entry which is preliminary data.</text>
</comment>
<name>A0A8H7SQK2_9FUNG</name>
<dbReference type="GO" id="GO:1904263">
    <property type="term" value="P:positive regulation of TORC1 signaling"/>
    <property type="evidence" value="ECO:0007669"/>
    <property type="project" value="TreeGrafter"/>
</dbReference>
<dbReference type="AlphaFoldDB" id="A0A8H7SQK2"/>
<evidence type="ECO:0000256" key="2">
    <source>
        <dbReference type="ARBA" id="ARBA00022741"/>
    </source>
</evidence>
<dbReference type="GO" id="GO:0005525">
    <property type="term" value="F:GTP binding"/>
    <property type="evidence" value="ECO:0007669"/>
    <property type="project" value="UniProtKB-UniRule"/>
</dbReference>
<evidence type="ECO:0000256" key="5">
    <source>
        <dbReference type="SAM" id="Coils"/>
    </source>
</evidence>
<dbReference type="PANTHER" id="PTHR11259">
    <property type="entry name" value="RAS-RELATED GTP BINDING RAG/GTR YEAST"/>
    <property type="match status" value="1"/>
</dbReference>
<dbReference type="Gene3D" id="3.30.450.190">
    <property type="match status" value="1"/>
</dbReference>
<evidence type="ECO:0000256" key="3">
    <source>
        <dbReference type="ARBA" id="ARBA00023134"/>
    </source>
</evidence>
<keyword evidence="2 4" id="KW-0547">Nucleotide-binding</keyword>
<reference evidence="6" key="1">
    <citation type="submission" date="2021-01" db="EMBL/GenBank/DDBJ databases">
        <title>Metabolic potential, ecology and presence of endohyphal bacteria is reflected in genomic diversity of Mucoromycotina.</title>
        <authorList>
            <person name="Muszewska A."/>
            <person name="Okrasinska A."/>
            <person name="Steczkiewicz K."/>
            <person name="Drgas O."/>
            <person name="Orlowska M."/>
            <person name="Perlinska-Lenart U."/>
            <person name="Aleksandrzak-Piekarczyk T."/>
            <person name="Szatraj K."/>
            <person name="Zielenkiewicz U."/>
            <person name="Pilsyk S."/>
            <person name="Malc E."/>
            <person name="Mieczkowski P."/>
            <person name="Kruszewska J.S."/>
            <person name="Biernat P."/>
            <person name="Pawlowska J."/>
        </authorList>
    </citation>
    <scope>NUCLEOTIDE SEQUENCE</scope>
    <source>
        <strain evidence="6">WA0000018081</strain>
    </source>
</reference>
<organism evidence="6 7">
    <name type="scientific">Thamnidium elegans</name>
    <dbReference type="NCBI Taxonomy" id="101142"/>
    <lineage>
        <taxon>Eukaryota</taxon>
        <taxon>Fungi</taxon>
        <taxon>Fungi incertae sedis</taxon>
        <taxon>Mucoromycota</taxon>
        <taxon>Mucoromycotina</taxon>
        <taxon>Mucoromycetes</taxon>
        <taxon>Mucorales</taxon>
        <taxon>Mucorineae</taxon>
        <taxon>Mucoraceae</taxon>
        <taxon>Thamnidium</taxon>
    </lineage>
</organism>
<sequence length="319" mass="36622">MNEHYLYAPFETENGPTITNQIMVGSPVDKPRILLMGLPSRSFIDFQIWDFPGQVNFFDNSAYDAKEIFDTVGSLVFVIDAQDDYSDSLHRLQYTIVKAYQVNPNMTFEILIHKVDGLSDDYKDDIVRKMQEYLKDIDQEENISLLYHLTSIYDNSIYEAFSKIIQKLIRELPTLENLLNILRTNSGLEKAYLFDTLTKIYIATDSTPVEMDSYELPQSGCGPYTKDGYDETTLDELELSGHFEGTNVTCNTFNNDIEASSIIKLNNGDVLYMKEINSLLALICMIRGDNFKKHGLIDYNFQCFTSAVTELFKFSQKNE</sequence>
<dbReference type="GO" id="GO:0009267">
    <property type="term" value="P:cellular response to starvation"/>
    <property type="evidence" value="ECO:0007669"/>
    <property type="project" value="TreeGrafter"/>
</dbReference>
<dbReference type="Proteomes" id="UP000613177">
    <property type="component" value="Unassembled WGS sequence"/>
</dbReference>
<dbReference type="Pfam" id="PF04670">
    <property type="entry name" value="Gtr1_RagA"/>
    <property type="match status" value="1"/>
</dbReference>
<proteinExistence type="inferred from homology"/>